<evidence type="ECO:0000313" key="2">
    <source>
        <dbReference type="Proteomes" id="UP000037146"/>
    </source>
</evidence>
<dbReference type="OrthoDB" id="2990057at2"/>
<dbReference type="RefSeq" id="WP_049680887.1">
    <property type="nucleotide sequence ID" value="NZ_LFZW01000001.1"/>
</dbReference>
<evidence type="ECO:0008006" key="3">
    <source>
        <dbReference type="Google" id="ProtNLM"/>
    </source>
</evidence>
<sequence>MGEKVMIIDACVASSASAKDKPISTMCRKLLLEVLDSEHKLGFTKQLEEEWSNHRSLLAMKVLASMKSRKRVLFIHDSEGVFEIRDRMKDLPDKQRIEAITKDLHLIEAALLTDKIIISSDKRARNHFSSIVHIIEELKELTWINPVNIEENVIGWINSGAPQEEKRRLKSSIPT</sequence>
<dbReference type="Proteomes" id="UP000037146">
    <property type="component" value="Unassembled WGS sequence"/>
</dbReference>
<dbReference type="AlphaFoldDB" id="A0A0K9GSE7"/>
<name>A0A0K9GSE7_9BACI</name>
<comment type="caution">
    <text evidence="1">The sequence shown here is derived from an EMBL/GenBank/DDBJ whole genome shotgun (WGS) entry which is preliminary data.</text>
</comment>
<dbReference type="STRING" id="1679170.AC625_08350"/>
<gene>
    <name evidence="1" type="ORF">AC625_08350</name>
</gene>
<evidence type="ECO:0000313" key="1">
    <source>
        <dbReference type="EMBL" id="KMY49555.1"/>
    </source>
</evidence>
<accession>A0A0K9GSE7</accession>
<dbReference type="EMBL" id="LFZW01000001">
    <property type="protein sequence ID" value="KMY49555.1"/>
    <property type="molecule type" value="Genomic_DNA"/>
</dbReference>
<organism evidence="1 2">
    <name type="scientific">Peribacillus loiseleuriae</name>
    <dbReference type="NCBI Taxonomy" id="1679170"/>
    <lineage>
        <taxon>Bacteria</taxon>
        <taxon>Bacillati</taxon>
        <taxon>Bacillota</taxon>
        <taxon>Bacilli</taxon>
        <taxon>Bacillales</taxon>
        <taxon>Bacillaceae</taxon>
        <taxon>Peribacillus</taxon>
    </lineage>
</organism>
<dbReference type="PATRIC" id="fig|1679170.3.peg.1790"/>
<protein>
    <recommendedName>
        <fullName evidence="3">PIN domain-containing protein</fullName>
    </recommendedName>
</protein>
<reference evidence="2" key="1">
    <citation type="submission" date="2015-07" db="EMBL/GenBank/DDBJ databases">
        <title>Genome sequencing project for genomic taxonomy and phylogenomics of Bacillus-like bacteria.</title>
        <authorList>
            <person name="Liu B."/>
            <person name="Wang J."/>
            <person name="Zhu Y."/>
            <person name="Liu G."/>
            <person name="Chen Q."/>
            <person name="Chen Z."/>
            <person name="Lan J."/>
            <person name="Che J."/>
            <person name="Ge C."/>
            <person name="Shi H."/>
            <person name="Pan Z."/>
            <person name="Liu X."/>
        </authorList>
    </citation>
    <scope>NUCLEOTIDE SEQUENCE [LARGE SCALE GENOMIC DNA]</scope>
    <source>
        <strain evidence="2">FJAT-27997</strain>
    </source>
</reference>
<proteinExistence type="predicted"/>
<keyword evidence="2" id="KW-1185">Reference proteome</keyword>